<evidence type="ECO:0000313" key="1">
    <source>
        <dbReference type="EMBL" id="KGP89866.1"/>
    </source>
</evidence>
<dbReference type="AlphaFoldDB" id="A0A0A2UTS5"/>
<proteinExistence type="predicted"/>
<protein>
    <submittedName>
        <fullName evidence="1">Uncharacterized protein</fullName>
    </submittedName>
</protein>
<reference evidence="1 2" key="1">
    <citation type="submission" date="2013-08" db="EMBL/GenBank/DDBJ databases">
        <title>Genome of Pontibacillus chungwhensis.</title>
        <authorList>
            <person name="Wang Q."/>
            <person name="Wang G."/>
        </authorList>
    </citation>
    <scope>NUCLEOTIDE SEQUENCE [LARGE SCALE GENOMIC DNA]</scope>
    <source>
        <strain evidence="1 2">BH030062</strain>
    </source>
</reference>
<dbReference type="STRING" id="1385513.N780_09445"/>
<name>A0A0A2UTS5_9BACI</name>
<dbReference type="RefSeq" id="WP_036787290.1">
    <property type="nucleotide sequence ID" value="NZ_AVBG01000020.1"/>
</dbReference>
<dbReference type="EMBL" id="AVBG01000020">
    <property type="protein sequence ID" value="KGP89866.1"/>
    <property type="molecule type" value="Genomic_DNA"/>
</dbReference>
<keyword evidence="2" id="KW-1185">Reference proteome</keyword>
<gene>
    <name evidence="1" type="ORF">N780_09445</name>
</gene>
<dbReference type="Proteomes" id="UP000030153">
    <property type="component" value="Unassembled WGS sequence"/>
</dbReference>
<evidence type="ECO:0000313" key="2">
    <source>
        <dbReference type="Proteomes" id="UP000030153"/>
    </source>
</evidence>
<sequence length="88" mass="9810">MSVTVKDHNPVVKNVAGVANALKIDASSLEELKGEENLYLSMELAGEEKLVKLDYDEEVNEFHALQIPLVFSEEDILNAQIVQVQIQD</sequence>
<organism evidence="1 2">
    <name type="scientific">Pontibacillus chungwhensis BH030062</name>
    <dbReference type="NCBI Taxonomy" id="1385513"/>
    <lineage>
        <taxon>Bacteria</taxon>
        <taxon>Bacillati</taxon>
        <taxon>Bacillota</taxon>
        <taxon>Bacilli</taxon>
        <taxon>Bacillales</taxon>
        <taxon>Bacillaceae</taxon>
        <taxon>Pontibacillus</taxon>
    </lineage>
</organism>
<dbReference type="OrthoDB" id="2691960at2"/>
<accession>A0A0A2UTS5</accession>
<dbReference type="eggNOG" id="ENOG5030CH9">
    <property type="taxonomic scope" value="Bacteria"/>
</dbReference>
<comment type="caution">
    <text evidence="1">The sequence shown here is derived from an EMBL/GenBank/DDBJ whole genome shotgun (WGS) entry which is preliminary data.</text>
</comment>